<dbReference type="CDD" id="cd06261">
    <property type="entry name" value="TM_PBP2"/>
    <property type="match status" value="1"/>
</dbReference>
<sequence length="309" mass="33966">MNPQTTQPPTAAALPPKTVKPGAAGRRGDGGRRSEVRLLARLGHVALAVWAVIVIVPILWTFLASFKNTTEIFSSPWTLPAELRFENYARAWNKANVGRYFLNSVIVVTCSTFGTMLFGSMAAYVLARYKFWGNRAVYYLFVSGLAFPVFLALVPLFFVVKNLGLLDTHTGLVLVYMAYSLPFTVFFLTAFFKTLPMSVAEAGMIDGCSHTRLFFQVMLPMAKPGLISVGIFNIIGQWAQYQLPLVLLSNAKDKWVLTQGIADISVNAGYEADWSGLFAALTIAILPMIVVYAIFQRQIQSGLTSGAVK</sequence>
<dbReference type="EMBL" id="CP109071">
    <property type="protein sequence ID" value="WSA31059.1"/>
    <property type="molecule type" value="Genomic_DNA"/>
</dbReference>
<dbReference type="RefSeq" id="WP_091630065.1">
    <property type="nucleotide sequence ID" value="NZ_CP109071.1"/>
</dbReference>
<dbReference type="PROSITE" id="PS50928">
    <property type="entry name" value="ABC_TM1"/>
    <property type="match status" value="1"/>
</dbReference>
<dbReference type="OrthoDB" id="61122at2"/>
<dbReference type="Gene3D" id="1.10.3720.10">
    <property type="entry name" value="MetI-like"/>
    <property type="match status" value="1"/>
</dbReference>
<evidence type="ECO:0000313" key="12">
    <source>
        <dbReference type="Proteomes" id="UP000199343"/>
    </source>
</evidence>
<evidence type="ECO:0000256" key="8">
    <source>
        <dbReference type="SAM" id="MobiDB-lite"/>
    </source>
</evidence>
<dbReference type="GO" id="GO:0005886">
    <property type="term" value="C:plasma membrane"/>
    <property type="evidence" value="ECO:0007669"/>
    <property type="project" value="UniProtKB-SubCell"/>
</dbReference>
<evidence type="ECO:0000313" key="10">
    <source>
        <dbReference type="EMBL" id="SCL69401.1"/>
    </source>
</evidence>
<feature type="transmembrane region" description="Helical" evidence="7">
    <location>
        <begin position="138"/>
        <end position="160"/>
    </location>
</feature>
<protein>
    <submittedName>
        <fullName evidence="11">Carbohydrate ABC transporter permease</fullName>
    </submittedName>
    <submittedName>
        <fullName evidence="10">N-acetylglucosamine transport system permease protein</fullName>
    </submittedName>
</protein>
<keyword evidence="3" id="KW-1003">Cell membrane</keyword>
<evidence type="ECO:0000256" key="7">
    <source>
        <dbReference type="RuleBase" id="RU363032"/>
    </source>
</evidence>
<dbReference type="Proteomes" id="UP000199343">
    <property type="component" value="Unassembled WGS sequence"/>
</dbReference>
<evidence type="ECO:0000256" key="4">
    <source>
        <dbReference type="ARBA" id="ARBA00022692"/>
    </source>
</evidence>
<feature type="compositionally biased region" description="Low complexity" evidence="8">
    <location>
        <begin position="1"/>
        <end position="24"/>
    </location>
</feature>
<dbReference type="InterPro" id="IPR000515">
    <property type="entry name" value="MetI-like"/>
</dbReference>
<dbReference type="GO" id="GO:0055085">
    <property type="term" value="P:transmembrane transport"/>
    <property type="evidence" value="ECO:0007669"/>
    <property type="project" value="InterPro"/>
</dbReference>
<feature type="domain" description="ABC transmembrane type-1" evidence="9">
    <location>
        <begin position="101"/>
        <end position="295"/>
    </location>
</feature>
<keyword evidence="6 7" id="KW-0472">Membrane</keyword>
<evidence type="ECO:0000313" key="13">
    <source>
        <dbReference type="Proteomes" id="UP001334804"/>
    </source>
</evidence>
<feature type="transmembrane region" description="Helical" evidence="7">
    <location>
        <begin position="213"/>
        <end position="235"/>
    </location>
</feature>
<evidence type="ECO:0000313" key="11">
    <source>
        <dbReference type="EMBL" id="WSA31059.1"/>
    </source>
</evidence>
<reference evidence="11 13" key="2">
    <citation type="submission" date="2022-10" db="EMBL/GenBank/DDBJ databases">
        <title>The complete genomes of actinobacterial strains from the NBC collection.</title>
        <authorList>
            <person name="Joergensen T.S."/>
            <person name="Alvarez Arevalo M."/>
            <person name="Sterndorff E.B."/>
            <person name="Faurdal D."/>
            <person name="Vuksanovic O."/>
            <person name="Mourched A.-S."/>
            <person name="Charusanti P."/>
            <person name="Shaw S."/>
            <person name="Blin K."/>
            <person name="Weber T."/>
        </authorList>
    </citation>
    <scope>NUCLEOTIDE SEQUENCE [LARGE SCALE GENOMIC DNA]</scope>
    <source>
        <strain evidence="11 13">NBC 01809</strain>
    </source>
</reference>
<dbReference type="STRING" id="47871.GA0070608_4001"/>
<dbReference type="Proteomes" id="UP001334804">
    <property type="component" value="Chromosome"/>
</dbReference>
<keyword evidence="5 7" id="KW-1133">Transmembrane helix</keyword>
<keyword evidence="13" id="KW-1185">Reference proteome</keyword>
<comment type="similarity">
    <text evidence="7">Belongs to the binding-protein-dependent transport system permease family.</text>
</comment>
<evidence type="ECO:0000256" key="2">
    <source>
        <dbReference type="ARBA" id="ARBA00022448"/>
    </source>
</evidence>
<name>A0A1C6VSU9_9ACTN</name>
<organism evidence="10 12">
    <name type="scientific">Micromonospora peucetia</name>
    <dbReference type="NCBI Taxonomy" id="47871"/>
    <lineage>
        <taxon>Bacteria</taxon>
        <taxon>Bacillati</taxon>
        <taxon>Actinomycetota</taxon>
        <taxon>Actinomycetes</taxon>
        <taxon>Micromonosporales</taxon>
        <taxon>Micromonosporaceae</taxon>
        <taxon>Micromonospora</taxon>
    </lineage>
</organism>
<reference evidence="10 12" key="1">
    <citation type="submission" date="2016-06" db="EMBL/GenBank/DDBJ databases">
        <authorList>
            <person name="Kjaerup R.B."/>
            <person name="Dalgaard T.S."/>
            <person name="Juul-Madsen H.R."/>
        </authorList>
    </citation>
    <scope>NUCLEOTIDE SEQUENCE [LARGE SCALE GENOMIC DNA]</scope>
    <source>
        <strain evidence="10 12">DSM 43363</strain>
    </source>
</reference>
<dbReference type="EMBL" id="FMIC01000002">
    <property type="protein sequence ID" value="SCL69401.1"/>
    <property type="molecule type" value="Genomic_DNA"/>
</dbReference>
<comment type="subcellular location">
    <subcellularLocation>
        <location evidence="1 7">Cell membrane</location>
        <topology evidence="1 7">Multi-pass membrane protein</topology>
    </subcellularLocation>
</comment>
<evidence type="ECO:0000256" key="5">
    <source>
        <dbReference type="ARBA" id="ARBA00022989"/>
    </source>
</evidence>
<evidence type="ECO:0000256" key="3">
    <source>
        <dbReference type="ARBA" id="ARBA00022475"/>
    </source>
</evidence>
<proteinExistence type="inferred from homology"/>
<gene>
    <name evidence="10" type="ORF">GA0070608_4001</name>
    <name evidence="11" type="ORF">OIE14_23295</name>
</gene>
<dbReference type="InterPro" id="IPR035906">
    <property type="entry name" value="MetI-like_sf"/>
</dbReference>
<dbReference type="PANTHER" id="PTHR43744">
    <property type="entry name" value="ABC TRANSPORTER PERMEASE PROTEIN MG189-RELATED-RELATED"/>
    <property type="match status" value="1"/>
</dbReference>
<feature type="transmembrane region" description="Helical" evidence="7">
    <location>
        <begin position="100"/>
        <end position="126"/>
    </location>
</feature>
<dbReference type="Pfam" id="PF00528">
    <property type="entry name" value="BPD_transp_1"/>
    <property type="match status" value="1"/>
</dbReference>
<dbReference type="PANTHER" id="PTHR43744:SF12">
    <property type="entry name" value="ABC TRANSPORTER PERMEASE PROTEIN MG189-RELATED"/>
    <property type="match status" value="1"/>
</dbReference>
<evidence type="ECO:0000259" key="9">
    <source>
        <dbReference type="PROSITE" id="PS50928"/>
    </source>
</evidence>
<keyword evidence="4 7" id="KW-0812">Transmembrane</keyword>
<keyword evidence="2 7" id="KW-0813">Transport</keyword>
<dbReference type="AlphaFoldDB" id="A0A1C6VSU9"/>
<dbReference type="SUPFAM" id="SSF161098">
    <property type="entry name" value="MetI-like"/>
    <property type="match status" value="1"/>
</dbReference>
<evidence type="ECO:0000256" key="1">
    <source>
        <dbReference type="ARBA" id="ARBA00004651"/>
    </source>
</evidence>
<accession>A0A1C6VSU9</accession>
<evidence type="ECO:0000256" key="6">
    <source>
        <dbReference type="ARBA" id="ARBA00023136"/>
    </source>
</evidence>
<feature type="transmembrane region" description="Helical" evidence="7">
    <location>
        <begin position="274"/>
        <end position="295"/>
    </location>
</feature>
<feature type="transmembrane region" description="Helical" evidence="7">
    <location>
        <begin position="172"/>
        <end position="192"/>
    </location>
</feature>
<feature type="transmembrane region" description="Helical" evidence="7">
    <location>
        <begin position="42"/>
        <end position="63"/>
    </location>
</feature>
<feature type="region of interest" description="Disordered" evidence="8">
    <location>
        <begin position="1"/>
        <end position="30"/>
    </location>
</feature>